<dbReference type="PANTHER" id="PTHR24388:SF53">
    <property type="entry name" value="CHORION TRANSCRIPTION FACTOR CF2-RELATED"/>
    <property type="match status" value="1"/>
</dbReference>
<evidence type="ECO:0000313" key="9">
    <source>
        <dbReference type="Proteomes" id="UP000735302"/>
    </source>
</evidence>
<evidence type="ECO:0000313" key="8">
    <source>
        <dbReference type="EMBL" id="GFN92132.1"/>
    </source>
</evidence>
<feature type="domain" description="C2H2-type" evidence="7">
    <location>
        <begin position="90"/>
        <end position="117"/>
    </location>
</feature>
<dbReference type="SUPFAM" id="SSF57667">
    <property type="entry name" value="beta-beta-alpha zinc fingers"/>
    <property type="match status" value="1"/>
</dbReference>
<dbReference type="InterPro" id="IPR050527">
    <property type="entry name" value="Snail/Krueppel_Znf"/>
</dbReference>
<name>A0AAV3ZBM6_9GAST</name>
<protein>
    <submittedName>
        <fullName evidence="8">Zinc finger protein 1-like protein</fullName>
    </submittedName>
</protein>
<sequence>MARKLERKEILAQTIDFKYLFISDEESNTSFEQRLAYPQASPVCNNQAHQLSERSGLPTLSAVESHTYPGTTGSGRILNFDQSQSGMRPYHCELCGKGFFSRGGLFHHRKTHSSKRFQCPECNAKFLHKHHLKGHVRNVHGSLICFPCGKTYRFFEQKLFDNHLMTCKNKK</sequence>
<keyword evidence="2" id="KW-0677">Repeat</keyword>
<accession>A0AAV3ZBM6</accession>
<dbReference type="GO" id="GO:0008270">
    <property type="term" value="F:zinc ion binding"/>
    <property type="evidence" value="ECO:0007669"/>
    <property type="project" value="UniProtKB-KW"/>
</dbReference>
<evidence type="ECO:0000256" key="3">
    <source>
        <dbReference type="ARBA" id="ARBA00022771"/>
    </source>
</evidence>
<dbReference type="InterPro" id="IPR013087">
    <property type="entry name" value="Znf_C2H2_type"/>
</dbReference>
<proteinExistence type="predicted"/>
<keyword evidence="1" id="KW-0479">Metal-binding</keyword>
<comment type="caution">
    <text evidence="8">The sequence shown here is derived from an EMBL/GenBank/DDBJ whole genome shotgun (WGS) entry which is preliminary data.</text>
</comment>
<dbReference type="PANTHER" id="PTHR24388">
    <property type="entry name" value="ZINC FINGER PROTEIN"/>
    <property type="match status" value="1"/>
</dbReference>
<dbReference type="AlphaFoldDB" id="A0AAV3ZBM6"/>
<dbReference type="EMBL" id="BLXT01002217">
    <property type="protein sequence ID" value="GFN92132.1"/>
    <property type="molecule type" value="Genomic_DNA"/>
</dbReference>
<dbReference type="PROSITE" id="PS50157">
    <property type="entry name" value="ZINC_FINGER_C2H2_2"/>
    <property type="match status" value="2"/>
</dbReference>
<dbReference type="Proteomes" id="UP000735302">
    <property type="component" value="Unassembled WGS sequence"/>
</dbReference>
<organism evidence="8 9">
    <name type="scientific">Plakobranchus ocellatus</name>
    <dbReference type="NCBI Taxonomy" id="259542"/>
    <lineage>
        <taxon>Eukaryota</taxon>
        <taxon>Metazoa</taxon>
        <taxon>Spiralia</taxon>
        <taxon>Lophotrochozoa</taxon>
        <taxon>Mollusca</taxon>
        <taxon>Gastropoda</taxon>
        <taxon>Heterobranchia</taxon>
        <taxon>Euthyneura</taxon>
        <taxon>Panpulmonata</taxon>
        <taxon>Sacoglossa</taxon>
        <taxon>Placobranchoidea</taxon>
        <taxon>Plakobranchidae</taxon>
        <taxon>Plakobranchus</taxon>
    </lineage>
</organism>
<gene>
    <name evidence="8" type="ORF">PoB_001863800</name>
</gene>
<dbReference type="GO" id="GO:0000981">
    <property type="term" value="F:DNA-binding transcription factor activity, RNA polymerase II-specific"/>
    <property type="evidence" value="ECO:0007669"/>
    <property type="project" value="TreeGrafter"/>
</dbReference>
<dbReference type="Gene3D" id="3.30.160.60">
    <property type="entry name" value="Classic Zinc Finger"/>
    <property type="match status" value="2"/>
</dbReference>
<keyword evidence="5" id="KW-0539">Nucleus</keyword>
<evidence type="ECO:0000256" key="5">
    <source>
        <dbReference type="ARBA" id="ARBA00023242"/>
    </source>
</evidence>
<evidence type="ECO:0000256" key="1">
    <source>
        <dbReference type="ARBA" id="ARBA00022723"/>
    </source>
</evidence>
<dbReference type="PROSITE" id="PS00028">
    <property type="entry name" value="ZINC_FINGER_C2H2_1"/>
    <property type="match status" value="2"/>
</dbReference>
<dbReference type="SMART" id="SM00355">
    <property type="entry name" value="ZnF_C2H2"/>
    <property type="match status" value="2"/>
</dbReference>
<evidence type="ECO:0000259" key="7">
    <source>
        <dbReference type="PROSITE" id="PS50157"/>
    </source>
</evidence>
<evidence type="ECO:0000256" key="6">
    <source>
        <dbReference type="PROSITE-ProRule" id="PRU00042"/>
    </source>
</evidence>
<dbReference type="GO" id="GO:0000978">
    <property type="term" value="F:RNA polymerase II cis-regulatory region sequence-specific DNA binding"/>
    <property type="evidence" value="ECO:0007669"/>
    <property type="project" value="TreeGrafter"/>
</dbReference>
<reference evidence="8 9" key="1">
    <citation type="journal article" date="2021" name="Elife">
        <title>Chloroplast acquisition without the gene transfer in kleptoplastic sea slugs, Plakobranchus ocellatus.</title>
        <authorList>
            <person name="Maeda T."/>
            <person name="Takahashi S."/>
            <person name="Yoshida T."/>
            <person name="Shimamura S."/>
            <person name="Takaki Y."/>
            <person name="Nagai Y."/>
            <person name="Toyoda A."/>
            <person name="Suzuki Y."/>
            <person name="Arimoto A."/>
            <person name="Ishii H."/>
            <person name="Satoh N."/>
            <person name="Nishiyama T."/>
            <person name="Hasebe M."/>
            <person name="Maruyama T."/>
            <person name="Minagawa J."/>
            <person name="Obokata J."/>
            <person name="Shigenobu S."/>
        </authorList>
    </citation>
    <scope>NUCLEOTIDE SEQUENCE [LARGE SCALE GENOMIC DNA]</scope>
</reference>
<evidence type="ECO:0000256" key="2">
    <source>
        <dbReference type="ARBA" id="ARBA00022737"/>
    </source>
</evidence>
<keyword evidence="3 6" id="KW-0863">Zinc-finger</keyword>
<keyword evidence="4" id="KW-0862">Zinc</keyword>
<keyword evidence="9" id="KW-1185">Reference proteome</keyword>
<feature type="domain" description="C2H2-type" evidence="7">
    <location>
        <begin position="117"/>
        <end position="140"/>
    </location>
</feature>
<evidence type="ECO:0000256" key="4">
    <source>
        <dbReference type="ARBA" id="ARBA00022833"/>
    </source>
</evidence>
<dbReference type="Pfam" id="PF13894">
    <property type="entry name" value="zf-C2H2_4"/>
    <property type="match status" value="1"/>
</dbReference>
<dbReference type="InterPro" id="IPR036236">
    <property type="entry name" value="Znf_C2H2_sf"/>
</dbReference>